<dbReference type="CDD" id="cd14688">
    <property type="entry name" value="bZIP_YAP"/>
    <property type="match status" value="1"/>
</dbReference>
<dbReference type="AlphaFoldDB" id="A0AA38X657"/>
<feature type="compositionally biased region" description="Low complexity" evidence="1">
    <location>
        <begin position="1"/>
        <end position="15"/>
    </location>
</feature>
<protein>
    <recommendedName>
        <fullName evidence="4">BZIP domain-containing protein</fullName>
    </recommendedName>
</protein>
<accession>A0AA38X657</accession>
<reference evidence="2" key="1">
    <citation type="submission" date="2022-10" db="EMBL/GenBank/DDBJ databases">
        <title>Culturing micro-colonial fungi from biological soil crusts in the Mojave desert and describing Neophaeococcomyces mojavensis, and introducing the new genera and species Taxawa tesnikishii.</title>
        <authorList>
            <person name="Kurbessoian T."/>
            <person name="Stajich J.E."/>
        </authorList>
    </citation>
    <scope>NUCLEOTIDE SEQUENCE</scope>
    <source>
        <strain evidence="2">TK_41</strain>
    </source>
</reference>
<dbReference type="EMBL" id="JAPDRK010000012">
    <property type="protein sequence ID" value="KAJ9607349.1"/>
    <property type="molecule type" value="Genomic_DNA"/>
</dbReference>
<comment type="caution">
    <text evidence="2">The sequence shown here is derived from an EMBL/GenBank/DDBJ whole genome shotgun (WGS) entry which is preliminary data.</text>
</comment>
<feature type="compositionally biased region" description="Basic and acidic residues" evidence="1">
    <location>
        <begin position="16"/>
        <end position="29"/>
    </location>
</feature>
<evidence type="ECO:0000313" key="3">
    <source>
        <dbReference type="Proteomes" id="UP001172673"/>
    </source>
</evidence>
<gene>
    <name evidence="2" type="ORF">H2200_008422</name>
</gene>
<keyword evidence="3" id="KW-1185">Reference proteome</keyword>
<evidence type="ECO:0000313" key="2">
    <source>
        <dbReference type="EMBL" id="KAJ9607349.1"/>
    </source>
</evidence>
<dbReference type="Proteomes" id="UP001172673">
    <property type="component" value="Unassembled WGS sequence"/>
</dbReference>
<dbReference type="PANTHER" id="PTHR42070:SF1">
    <property type="entry name" value="FILAMENT ASSOCIATED PROTEIN, PUTATIVE (AFU_ORTHOLOGUE AFUA_8G06630)-RELATED"/>
    <property type="match status" value="1"/>
</dbReference>
<evidence type="ECO:0008006" key="4">
    <source>
        <dbReference type="Google" id="ProtNLM"/>
    </source>
</evidence>
<proteinExistence type="predicted"/>
<organism evidence="2 3">
    <name type="scientific">Cladophialophora chaetospira</name>
    <dbReference type="NCBI Taxonomy" id="386627"/>
    <lineage>
        <taxon>Eukaryota</taxon>
        <taxon>Fungi</taxon>
        <taxon>Dikarya</taxon>
        <taxon>Ascomycota</taxon>
        <taxon>Pezizomycotina</taxon>
        <taxon>Eurotiomycetes</taxon>
        <taxon>Chaetothyriomycetidae</taxon>
        <taxon>Chaetothyriales</taxon>
        <taxon>Herpotrichiellaceae</taxon>
        <taxon>Cladophialophora</taxon>
    </lineage>
</organism>
<dbReference type="Gene3D" id="1.20.5.170">
    <property type="match status" value="1"/>
</dbReference>
<dbReference type="PANTHER" id="PTHR42070">
    <property type="entry name" value="FILAMENT ASSOCIATED PROTEIN, PUTATIVE (AFU_ORTHOLOGUE AFUA_8G06630)-RELATED"/>
    <property type="match status" value="1"/>
</dbReference>
<name>A0AA38X657_9EURO</name>
<sequence length="290" mass="32088">MTSDGSSSSASIIPKSKQERIRDNQRRSRARRQEYLADLERRLKECHVTCREAEMQRSAFADLQMENARLRDLLTYAGISPDLVEGFGRQRVSSTQVGHAATAMQRQLKPKYRPQVLSDQSNNLATTKRVMHHGPSSVMAPASSKLCAPAPGMPLNSPAIYNGQHSLPFTAPPTTGTMSLPSTTDVSPASSYDWMLRSQNRPPLEAQFCCEAYSVPPQGAILADDANGVECSIAKNMIDQYNPTSTEMEEIKARLAMEYTPPRSSEAGCRVNTQVLYHILQEMNANESYS</sequence>
<evidence type="ECO:0000256" key="1">
    <source>
        <dbReference type="SAM" id="MobiDB-lite"/>
    </source>
</evidence>
<feature type="region of interest" description="Disordered" evidence="1">
    <location>
        <begin position="1"/>
        <end position="29"/>
    </location>
</feature>